<reference evidence="5 6" key="1">
    <citation type="journal article" date="2009" name="BMC Genomics">
        <title>Complete genome sequence of the sugarcane nitrogen-fixing endophyte Gluconacetobacter diazotrophicus Pal5.</title>
        <authorList>
            <person name="Bertalan M."/>
            <person name="Albano R."/>
            <person name="Padua V."/>
            <person name="Rouws L."/>
            <person name="Rojas C."/>
            <person name="Hemerly A."/>
            <person name="Teixeira K."/>
            <person name="Schwab S."/>
            <person name="Araujo J."/>
            <person name="Oliveira A."/>
            <person name="Franca L."/>
            <person name="Magalhaes V."/>
            <person name="Alqueres S."/>
            <person name="Cardoso A."/>
            <person name="Almeida W."/>
            <person name="Loureiro M.M."/>
            <person name="Nogueira E."/>
            <person name="Cidade D."/>
            <person name="Oliveira D."/>
            <person name="Simao T."/>
            <person name="Macedo J."/>
            <person name="Valadao A."/>
            <person name="Dreschsel M."/>
            <person name="Freitas F."/>
            <person name="Vidal M."/>
            <person name="Guedes H."/>
            <person name="Rodrigues E."/>
            <person name="Meneses C."/>
            <person name="Brioso P."/>
            <person name="Pozzer L."/>
            <person name="Figueiredo D."/>
            <person name="Montano H."/>
            <person name="Junior J."/>
            <person name="Filho G."/>
            <person name="Flores V."/>
            <person name="Ferreira B."/>
            <person name="Branco A."/>
            <person name="Gonzalez P."/>
            <person name="Guillobel H."/>
            <person name="Lemos M."/>
            <person name="Seibel L."/>
            <person name="Macedo J."/>
            <person name="Alves-Ferreira M."/>
            <person name="Sachetto-Martins G."/>
            <person name="Coelho A."/>
            <person name="Santos E."/>
            <person name="Amaral G."/>
            <person name="Neves A."/>
            <person name="Pacheco A.B."/>
            <person name="Carvalho D."/>
            <person name="Lery L."/>
            <person name="Bisch P."/>
            <person name="Rossle S.C."/>
            <person name="Urmenyi T."/>
            <person name="Kruger W.V."/>
            <person name="Martins O."/>
            <person name="Baldani J.I."/>
            <person name="Ferreira P.C."/>
        </authorList>
    </citation>
    <scope>NUCLEOTIDE SEQUENCE [LARGE SCALE GENOMIC DNA]</scope>
    <source>
        <strain evidence="6">ATCC 49037 / DSM 5601 / CCUG 37298 / CIP 103539 / LMG 7603 / PAl5</strain>
    </source>
</reference>
<dbReference type="InterPro" id="IPR057326">
    <property type="entry name" value="KR_dom"/>
</dbReference>
<comment type="similarity">
    <text evidence="1 3">Belongs to the short-chain dehydrogenases/reductases (SDR) family.</text>
</comment>
<dbReference type="SMART" id="SM00822">
    <property type="entry name" value="PKS_KR"/>
    <property type="match status" value="1"/>
</dbReference>
<evidence type="ECO:0000313" key="5">
    <source>
        <dbReference type="EMBL" id="CAP55702.1"/>
    </source>
</evidence>
<dbReference type="GO" id="GO:0016491">
    <property type="term" value="F:oxidoreductase activity"/>
    <property type="evidence" value="ECO:0007669"/>
    <property type="project" value="UniProtKB-KW"/>
</dbReference>
<dbReference type="PRINTS" id="PR00081">
    <property type="entry name" value="GDHRDH"/>
</dbReference>
<evidence type="ECO:0000256" key="2">
    <source>
        <dbReference type="ARBA" id="ARBA00023002"/>
    </source>
</evidence>
<protein>
    <submittedName>
        <fullName evidence="5">Putative oxidoreductase</fullName>
    </submittedName>
</protein>
<dbReference type="GO" id="GO:0016020">
    <property type="term" value="C:membrane"/>
    <property type="evidence" value="ECO:0007669"/>
    <property type="project" value="TreeGrafter"/>
</dbReference>
<feature type="domain" description="Ketoreductase" evidence="4">
    <location>
        <begin position="25"/>
        <end position="210"/>
    </location>
</feature>
<evidence type="ECO:0000256" key="3">
    <source>
        <dbReference type="RuleBase" id="RU000363"/>
    </source>
</evidence>
<dbReference type="PANTHER" id="PTHR44196:SF1">
    <property type="entry name" value="DEHYDROGENASE_REDUCTASE SDR FAMILY MEMBER 7B"/>
    <property type="match status" value="1"/>
</dbReference>
<dbReference type="Pfam" id="PF00106">
    <property type="entry name" value="adh_short"/>
    <property type="match status" value="1"/>
</dbReference>
<organism evidence="5 6">
    <name type="scientific">Gluconacetobacter diazotrophicus (strain ATCC 49037 / DSM 5601 / CCUG 37298 / CIP 103539 / LMG 7603 / PAl5)</name>
    <dbReference type="NCBI Taxonomy" id="272568"/>
    <lineage>
        <taxon>Bacteria</taxon>
        <taxon>Pseudomonadati</taxon>
        <taxon>Pseudomonadota</taxon>
        <taxon>Alphaproteobacteria</taxon>
        <taxon>Acetobacterales</taxon>
        <taxon>Acetobacteraceae</taxon>
        <taxon>Gluconacetobacter</taxon>
    </lineage>
</organism>
<proteinExistence type="inferred from homology"/>
<dbReference type="EMBL" id="AM889285">
    <property type="protein sequence ID" value="CAP55702.1"/>
    <property type="molecule type" value="Genomic_DNA"/>
</dbReference>
<dbReference type="Proteomes" id="UP000001176">
    <property type="component" value="Chromosome"/>
</dbReference>
<dbReference type="KEGG" id="gdi:GDI1759"/>
<evidence type="ECO:0000313" key="6">
    <source>
        <dbReference type="Proteomes" id="UP000001176"/>
    </source>
</evidence>
<keyword evidence="6" id="KW-1185">Reference proteome</keyword>
<keyword evidence="2" id="KW-0560">Oxidoreductase</keyword>
<dbReference type="InterPro" id="IPR020904">
    <property type="entry name" value="Sc_DH/Rdtase_CS"/>
</dbReference>
<sequence>MESASKERGPMANAQQNGEIRFDPVTVLITGASSGIGAELARFYARSGRTLVLWGRDAARLERVARDCRTMGATVRTRVLDLADGHAAIASFREDDTDHPVDLLILAAGLGDMRQHAERTERAETVLELGLVNYATPAALATAGAERMVLRQRGHIVLLGSVAAFHALPFAAGYSGSKAGLTRFAEALRNGLAEYGVGVTLVSPGFVDTPMSRRVSSAKPFMQTAPQAARLIARAVEEERPHLIFPRLFAGLRILDIIMPRPIRDAIMRRLKADQAPRAAG</sequence>
<dbReference type="PANTHER" id="PTHR44196">
    <property type="entry name" value="DEHYDROGENASE/REDUCTASE SDR FAMILY MEMBER 7B"/>
    <property type="match status" value="1"/>
</dbReference>
<dbReference type="PRINTS" id="PR00080">
    <property type="entry name" value="SDRFAMILY"/>
</dbReference>
<dbReference type="InterPro" id="IPR002347">
    <property type="entry name" value="SDR_fam"/>
</dbReference>
<evidence type="ECO:0000259" key="4">
    <source>
        <dbReference type="SMART" id="SM00822"/>
    </source>
</evidence>
<dbReference type="InterPro" id="IPR036291">
    <property type="entry name" value="NAD(P)-bd_dom_sf"/>
</dbReference>
<dbReference type="PROSITE" id="PS00061">
    <property type="entry name" value="ADH_SHORT"/>
    <property type="match status" value="1"/>
</dbReference>
<accession>A9HI01</accession>
<name>A9HI01_GLUDA</name>
<dbReference type="Gene3D" id="3.40.50.720">
    <property type="entry name" value="NAD(P)-binding Rossmann-like Domain"/>
    <property type="match status" value="1"/>
</dbReference>
<evidence type="ECO:0000256" key="1">
    <source>
        <dbReference type="ARBA" id="ARBA00006484"/>
    </source>
</evidence>
<dbReference type="AlphaFoldDB" id="A9HI01"/>
<gene>
    <name evidence="5" type="ordered locus">GDI1759</name>
</gene>
<dbReference type="SUPFAM" id="SSF51735">
    <property type="entry name" value="NAD(P)-binding Rossmann-fold domains"/>
    <property type="match status" value="1"/>
</dbReference>